<dbReference type="PANTHER" id="PTHR45947">
    <property type="entry name" value="SULFOQUINOVOSYL TRANSFERASE SQD2"/>
    <property type="match status" value="1"/>
</dbReference>
<evidence type="ECO:0000313" key="1">
    <source>
        <dbReference type="EMBL" id="WAH39896.1"/>
    </source>
</evidence>
<dbReference type="PANTHER" id="PTHR45947:SF3">
    <property type="entry name" value="SULFOQUINOVOSYL TRANSFERASE SQD2"/>
    <property type="match status" value="1"/>
</dbReference>
<dbReference type="Pfam" id="PF13692">
    <property type="entry name" value="Glyco_trans_1_4"/>
    <property type="match status" value="1"/>
</dbReference>
<dbReference type="Proteomes" id="UP001164761">
    <property type="component" value="Chromosome"/>
</dbReference>
<gene>
    <name evidence="1" type="ORF">NZD89_15980</name>
</gene>
<dbReference type="EMBL" id="CP104067">
    <property type="protein sequence ID" value="WAH39896.1"/>
    <property type="molecule type" value="Genomic_DNA"/>
</dbReference>
<proteinExistence type="predicted"/>
<sequence>MQTRLVIVTKYFPPLENGLAHHSAYLADLLEEFYDEVVIICESNAKQMRDAQLVKGPLIEFHSVWHLYRVLKAICRESSKRTVLIFQYVPHMWGHSGVAILPSILPLWVRFGYRTSVVTFLHELKYDWSLNPKRLLSGLFHRIQLLLIGLGSNRVIVTNDFRYRALTRRWRWFFGNKVSRVPAGCISGRGSHELTDCSPAPYITWFGTLSEDQKLEKLVSAFYSVSQDIPDLRLVLMGAFDKQALRIQRIQSNIATWKLEDRVLIRGFVEDEELGATLAGSFVNFHMAGSGPSGRRTVVAAYLKSGRPLVAVDGHETDPEFIHGQNVCFVKSEATAIRDVIIKLWHDPNFRNKLAQGSRRLYAEMYSDERIRQKLQSLLAGAVQSRSLDGERELLDVGGETL</sequence>
<keyword evidence="2" id="KW-1185">Reference proteome</keyword>
<evidence type="ECO:0000313" key="2">
    <source>
        <dbReference type="Proteomes" id="UP001164761"/>
    </source>
</evidence>
<dbReference type="RefSeq" id="WP_268003794.1">
    <property type="nucleotide sequence ID" value="NZ_CP104067.1"/>
</dbReference>
<dbReference type="SUPFAM" id="SSF53756">
    <property type="entry name" value="UDP-Glycosyltransferase/glycogen phosphorylase"/>
    <property type="match status" value="1"/>
</dbReference>
<protein>
    <submittedName>
        <fullName evidence="1">Glycosyltransferase</fullName>
    </submittedName>
</protein>
<reference evidence="1" key="1">
    <citation type="submission" date="2022-08" db="EMBL/GenBank/DDBJ databases">
        <title>Alicyclobacillus fastidiosus DSM 17978, complete genome.</title>
        <authorList>
            <person name="Wang Q."/>
            <person name="Cai R."/>
            <person name="Wang Z."/>
        </authorList>
    </citation>
    <scope>NUCLEOTIDE SEQUENCE</scope>
    <source>
        <strain evidence="1">DSM 17978</strain>
    </source>
</reference>
<dbReference type="CDD" id="cd03801">
    <property type="entry name" value="GT4_PimA-like"/>
    <property type="match status" value="1"/>
</dbReference>
<organism evidence="1 2">
    <name type="scientific">Alicyclobacillus fastidiosus</name>
    <dbReference type="NCBI Taxonomy" id="392011"/>
    <lineage>
        <taxon>Bacteria</taxon>
        <taxon>Bacillati</taxon>
        <taxon>Bacillota</taxon>
        <taxon>Bacilli</taxon>
        <taxon>Bacillales</taxon>
        <taxon>Alicyclobacillaceae</taxon>
        <taxon>Alicyclobacillus</taxon>
    </lineage>
</organism>
<dbReference type="Gene3D" id="3.40.50.2000">
    <property type="entry name" value="Glycogen Phosphorylase B"/>
    <property type="match status" value="2"/>
</dbReference>
<accession>A0ABY6ZCQ3</accession>
<dbReference type="InterPro" id="IPR050194">
    <property type="entry name" value="Glycosyltransferase_grp1"/>
</dbReference>
<name>A0ABY6ZCQ3_9BACL</name>